<dbReference type="PANTHER" id="PTHR40064">
    <property type="entry name" value="MEMBRANE PROTEIN-RELATED"/>
    <property type="match status" value="1"/>
</dbReference>
<evidence type="ECO:0000313" key="9">
    <source>
        <dbReference type="Proteomes" id="UP001398420"/>
    </source>
</evidence>
<dbReference type="EMBL" id="JBCEWA010000007">
    <property type="protein sequence ID" value="MEL5988816.1"/>
    <property type="molecule type" value="Genomic_DNA"/>
</dbReference>
<dbReference type="InterPro" id="IPR052984">
    <property type="entry name" value="UPF0421"/>
</dbReference>
<dbReference type="Proteomes" id="UP001398420">
    <property type="component" value="Unassembled WGS sequence"/>
</dbReference>
<reference evidence="8 9" key="1">
    <citation type="submission" date="2024-04" db="EMBL/GenBank/DDBJ databases">
        <authorList>
            <person name="Wu Y.S."/>
            <person name="Zhang L."/>
        </authorList>
    </citation>
    <scope>NUCLEOTIDE SEQUENCE [LARGE SCALE GENOMIC DNA]</scope>
    <source>
        <strain evidence="8 9">KG-01</strain>
    </source>
</reference>
<dbReference type="RefSeq" id="WP_206060384.1">
    <property type="nucleotide sequence ID" value="NZ_CP147847.1"/>
</dbReference>
<gene>
    <name evidence="8" type="ORF">AAF454_10440</name>
</gene>
<dbReference type="InterPro" id="IPR021062">
    <property type="entry name" value="ArAE_1_C"/>
</dbReference>
<keyword evidence="4 6" id="KW-1133">Transmembrane helix</keyword>
<organism evidence="8 9">
    <name type="scientific">Kurthia gibsonii</name>
    <dbReference type="NCBI Taxonomy" id="33946"/>
    <lineage>
        <taxon>Bacteria</taxon>
        <taxon>Bacillati</taxon>
        <taxon>Bacillota</taxon>
        <taxon>Bacilli</taxon>
        <taxon>Bacillales</taxon>
        <taxon>Caryophanaceae</taxon>
        <taxon>Kurthia</taxon>
    </lineage>
</organism>
<feature type="transmembrane region" description="Helical" evidence="6">
    <location>
        <begin position="20"/>
        <end position="39"/>
    </location>
</feature>
<evidence type="ECO:0000313" key="8">
    <source>
        <dbReference type="EMBL" id="MEL5988816.1"/>
    </source>
</evidence>
<accession>A0ABU9LMB3</accession>
<evidence type="ECO:0000256" key="5">
    <source>
        <dbReference type="ARBA" id="ARBA00023136"/>
    </source>
</evidence>
<evidence type="ECO:0000256" key="4">
    <source>
        <dbReference type="ARBA" id="ARBA00022989"/>
    </source>
</evidence>
<proteinExistence type="predicted"/>
<keyword evidence="9" id="KW-1185">Reference proteome</keyword>
<evidence type="ECO:0000256" key="3">
    <source>
        <dbReference type="ARBA" id="ARBA00022692"/>
    </source>
</evidence>
<evidence type="ECO:0000256" key="1">
    <source>
        <dbReference type="ARBA" id="ARBA00004651"/>
    </source>
</evidence>
<dbReference type="Gene3D" id="1.20.120.940">
    <property type="entry name" value="Putative aromatic acid exporter, C-terminal domain"/>
    <property type="match status" value="1"/>
</dbReference>
<keyword evidence="2" id="KW-1003">Cell membrane</keyword>
<feature type="transmembrane region" description="Helical" evidence="6">
    <location>
        <begin position="59"/>
        <end position="77"/>
    </location>
</feature>
<evidence type="ECO:0000256" key="6">
    <source>
        <dbReference type="SAM" id="Phobius"/>
    </source>
</evidence>
<keyword evidence="5 6" id="KW-0472">Membrane</keyword>
<dbReference type="InterPro" id="IPR010343">
    <property type="entry name" value="ArAE_1"/>
</dbReference>
<evidence type="ECO:0000256" key="2">
    <source>
        <dbReference type="ARBA" id="ARBA00022475"/>
    </source>
</evidence>
<keyword evidence="3 6" id="KW-0812">Transmembrane</keyword>
<sequence>MKLKKIKRFSIGYRTLKTAVGIAVAIGIASFLDLEYYTSAGILTILSIQTTKRKSVHAIYTRVAAGLLSLLLSYILFSIGGYNVITLGVLILLFLPLLVMFHITAAFVSSVVIVLQIFNSGEFTLPLLYNELLLMLVGFGVGFLINFYMPDISKGLNKHRIAIEEAYSAIFHEIEKYLRTGDTSWDGKELLIAEKSVAKGKSLAYMDVENHLARKEDVYYRYFDIREKQLEIIERVLPKITSLPASVAHSKIVADFVGELSENVHSGNTVTESRRKLQRVRERFEEMPMPKNHEEFLAMSALYVFIEEMDEYLAIKQNFEGLNVKKGKLKSKKSVSI</sequence>
<name>A0ABU9LMB3_9BACL</name>
<evidence type="ECO:0000259" key="7">
    <source>
        <dbReference type="Pfam" id="PF11728"/>
    </source>
</evidence>
<protein>
    <submittedName>
        <fullName evidence="8">Aromatic acid exporter family protein</fullName>
    </submittedName>
</protein>
<comment type="caution">
    <text evidence="8">The sequence shown here is derived from an EMBL/GenBank/DDBJ whole genome shotgun (WGS) entry which is preliminary data.</text>
</comment>
<dbReference type="Pfam" id="PF11728">
    <property type="entry name" value="ArAE_1_C"/>
    <property type="match status" value="1"/>
</dbReference>
<dbReference type="InterPro" id="IPR038323">
    <property type="entry name" value="ArAE_1_C_sf"/>
</dbReference>
<comment type="subcellular location">
    <subcellularLocation>
        <location evidence="1">Cell membrane</location>
        <topology evidence="1">Multi-pass membrane protein</topology>
    </subcellularLocation>
</comment>
<feature type="transmembrane region" description="Helical" evidence="6">
    <location>
        <begin position="127"/>
        <end position="149"/>
    </location>
</feature>
<dbReference type="Pfam" id="PF06081">
    <property type="entry name" value="ArAE_1"/>
    <property type="match status" value="1"/>
</dbReference>
<dbReference type="PANTHER" id="PTHR40064:SF1">
    <property type="entry name" value="MEMBRANE PROTEIN"/>
    <property type="match status" value="1"/>
</dbReference>
<feature type="transmembrane region" description="Helical" evidence="6">
    <location>
        <begin position="89"/>
        <end position="115"/>
    </location>
</feature>
<feature type="domain" description="Putative aromatic acid exporter C-terminal" evidence="7">
    <location>
        <begin position="154"/>
        <end position="317"/>
    </location>
</feature>